<evidence type="ECO:0000256" key="1">
    <source>
        <dbReference type="ARBA" id="ARBA00022679"/>
    </source>
</evidence>
<feature type="binding site" evidence="3">
    <location>
        <position position="112"/>
    </location>
    <ligand>
        <name>acetyl-CoA</name>
        <dbReference type="ChEBI" id="CHEBI:57288"/>
    </ligand>
</feature>
<feature type="active site" description="Proton donor" evidence="3">
    <location>
        <position position="119"/>
    </location>
</feature>
<sequence length="160" mass="18287">MSNQPLLRPMTGHDLAAVMEVENAAYEFPWTLPIFRDCLRVGCHCYVYESPQQGIIGHGIMSVVVGECHILNICIHPDYQRLGLGEDMALFLLDFARQKKARVALLEVRLSNTAAYRLYTKLGFDEVGLRKSYYPARHGREDAIILARDLTVDKPFREIY</sequence>
<organism evidence="5 6">
    <name type="scientific">Candidatus Muproteobacteria bacterium RIFCSPLOWO2_01_FULL_60_18</name>
    <dbReference type="NCBI Taxonomy" id="1817768"/>
    <lineage>
        <taxon>Bacteria</taxon>
        <taxon>Pseudomonadati</taxon>
        <taxon>Pseudomonadota</taxon>
        <taxon>Candidatus Muproteobacteria</taxon>
    </lineage>
</organism>
<dbReference type="InterPro" id="IPR000182">
    <property type="entry name" value="GNAT_dom"/>
</dbReference>
<keyword evidence="1 3" id="KW-0808">Transferase</keyword>
<comment type="subcellular location">
    <subcellularLocation>
        <location evidence="3">Cytoplasm</location>
    </subcellularLocation>
</comment>
<feature type="active site" description="Proton acceptor" evidence="3">
    <location>
        <position position="107"/>
    </location>
</feature>
<dbReference type="Gene3D" id="3.40.630.30">
    <property type="match status" value="1"/>
</dbReference>
<accession>A0A1F6TZQ5</accession>
<dbReference type="GO" id="GO:0005737">
    <property type="term" value="C:cytoplasm"/>
    <property type="evidence" value="ECO:0007669"/>
    <property type="project" value="UniProtKB-SubCell"/>
</dbReference>
<dbReference type="PANTHER" id="PTHR43072:SF23">
    <property type="entry name" value="UPF0039 PROTEIN C11D3.02C"/>
    <property type="match status" value="1"/>
</dbReference>
<evidence type="ECO:0000256" key="3">
    <source>
        <dbReference type="HAMAP-Rule" id="MF_02210"/>
    </source>
</evidence>
<dbReference type="GO" id="GO:0008999">
    <property type="term" value="F:protein-N-terminal-alanine acetyltransferase activity"/>
    <property type="evidence" value="ECO:0007669"/>
    <property type="project" value="UniProtKB-UniRule"/>
</dbReference>
<name>A0A1F6TZQ5_9PROT</name>
<dbReference type="PROSITE" id="PS51186">
    <property type="entry name" value="GNAT"/>
    <property type="match status" value="1"/>
</dbReference>
<dbReference type="InterPro" id="IPR006464">
    <property type="entry name" value="AcTrfase_RimI/Ard1"/>
</dbReference>
<gene>
    <name evidence="3" type="primary">rimI</name>
    <name evidence="5" type="ORF">A3A87_05450</name>
</gene>
<comment type="similarity">
    <text evidence="3">Belongs to the acetyltransferase family. RimI subfamily.</text>
</comment>
<protein>
    <recommendedName>
        <fullName evidence="3">[Ribosomal protein bS18]-alanine N-acetyltransferase</fullName>
        <ecNumber evidence="3">2.3.1.266</ecNumber>
    </recommendedName>
</protein>
<dbReference type="CDD" id="cd04301">
    <property type="entry name" value="NAT_SF"/>
    <property type="match status" value="1"/>
</dbReference>
<dbReference type="EC" id="2.3.1.266" evidence="3"/>
<evidence type="ECO:0000259" key="4">
    <source>
        <dbReference type="PROSITE" id="PS51186"/>
    </source>
</evidence>
<comment type="function">
    <text evidence="3">Acetylates the N-terminal alanine of ribosomal protein bS18.</text>
</comment>
<proteinExistence type="inferred from homology"/>
<dbReference type="STRING" id="1817768.A3A87_05450"/>
<comment type="caution">
    <text evidence="5">The sequence shown here is derived from an EMBL/GenBank/DDBJ whole genome shotgun (WGS) entry which is preliminary data.</text>
</comment>
<dbReference type="Pfam" id="PF00583">
    <property type="entry name" value="Acetyltransf_1"/>
    <property type="match status" value="1"/>
</dbReference>
<dbReference type="InterPro" id="IPR016181">
    <property type="entry name" value="Acyl_CoA_acyltransferase"/>
</dbReference>
<dbReference type="HAMAP" id="MF_02210">
    <property type="entry name" value="RimI"/>
    <property type="match status" value="1"/>
</dbReference>
<dbReference type="EMBL" id="MFTC01000066">
    <property type="protein sequence ID" value="OGI50580.1"/>
    <property type="molecule type" value="Genomic_DNA"/>
</dbReference>
<keyword evidence="2 3" id="KW-0012">Acyltransferase</keyword>
<reference evidence="5 6" key="1">
    <citation type="journal article" date="2016" name="Nat. Commun.">
        <title>Thousands of microbial genomes shed light on interconnected biogeochemical processes in an aquifer system.</title>
        <authorList>
            <person name="Anantharaman K."/>
            <person name="Brown C.T."/>
            <person name="Hug L.A."/>
            <person name="Sharon I."/>
            <person name="Castelle C.J."/>
            <person name="Probst A.J."/>
            <person name="Thomas B.C."/>
            <person name="Singh A."/>
            <person name="Wilkins M.J."/>
            <person name="Karaoz U."/>
            <person name="Brodie E.L."/>
            <person name="Williams K.H."/>
            <person name="Hubbard S.S."/>
            <person name="Banfield J.F."/>
        </authorList>
    </citation>
    <scope>NUCLEOTIDE SEQUENCE [LARGE SCALE GENOMIC DNA]</scope>
</reference>
<dbReference type="NCBIfam" id="TIGR01575">
    <property type="entry name" value="rimI"/>
    <property type="match status" value="1"/>
</dbReference>
<comment type="catalytic activity">
    <reaction evidence="3">
        <text>N-terminal L-alanyl-[ribosomal protein bS18] + acetyl-CoA = N-terminal N(alpha)-acetyl-L-alanyl-[ribosomal protein bS18] + CoA + H(+)</text>
        <dbReference type="Rhea" id="RHEA:43756"/>
        <dbReference type="Rhea" id="RHEA-COMP:10676"/>
        <dbReference type="Rhea" id="RHEA-COMP:10677"/>
        <dbReference type="ChEBI" id="CHEBI:15378"/>
        <dbReference type="ChEBI" id="CHEBI:57287"/>
        <dbReference type="ChEBI" id="CHEBI:57288"/>
        <dbReference type="ChEBI" id="CHEBI:64718"/>
        <dbReference type="ChEBI" id="CHEBI:83683"/>
        <dbReference type="EC" id="2.3.1.266"/>
    </reaction>
</comment>
<dbReference type="InterPro" id="IPR043690">
    <property type="entry name" value="RimI"/>
</dbReference>
<feature type="domain" description="N-acetyltransferase" evidence="4">
    <location>
        <begin position="5"/>
        <end position="151"/>
    </location>
</feature>
<evidence type="ECO:0000256" key="2">
    <source>
        <dbReference type="ARBA" id="ARBA00023315"/>
    </source>
</evidence>
<dbReference type="Proteomes" id="UP000179037">
    <property type="component" value="Unassembled WGS sequence"/>
</dbReference>
<evidence type="ECO:0000313" key="5">
    <source>
        <dbReference type="EMBL" id="OGI50580.1"/>
    </source>
</evidence>
<keyword evidence="3" id="KW-0963">Cytoplasm</keyword>
<comment type="caution">
    <text evidence="3">Lacks conserved residue(s) required for the propagation of feature annotation.</text>
</comment>
<dbReference type="PANTHER" id="PTHR43072">
    <property type="entry name" value="N-ACETYLTRANSFERASE"/>
    <property type="match status" value="1"/>
</dbReference>
<dbReference type="SUPFAM" id="SSF55729">
    <property type="entry name" value="Acyl-CoA N-acyltransferases (Nat)"/>
    <property type="match status" value="1"/>
</dbReference>
<dbReference type="AlphaFoldDB" id="A0A1F6TZQ5"/>
<evidence type="ECO:0000313" key="6">
    <source>
        <dbReference type="Proteomes" id="UP000179037"/>
    </source>
</evidence>